<dbReference type="GO" id="GO:0015616">
    <property type="term" value="F:DNA translocase activity"/>
    <property type="evidence" value="ECO:0007669"/>
    <property type="project" value="TreeGrafter"/>
</dbReference>
<keyword evidence="1" id="KW-0547">Nucleotide-binding</keyword>
<reference evidence="7" key="1">
    <citation type="submission" date="2022-03" db="EMBL/GenBank/DDBJ databases">
        <authorList>
            <person name="Legras J.-L."/>
            <person name="Devillers H."/>
            <person name="Grondin C."/>
        </authorList>
    </citation>
    <scope>NUCLEOTIDE SEQUENCE</scope>
    <source>
        <strain evidence="7">CLIB 1423</strain>
    </source>
</reference>
<dbReference type="FunFam" id="3.40.50.10810:FF:000020">
    <property type="entry name" value="DNA repair and recombination protein RAD54B"/>
    <property type="match status" value="1"/>
</dbReference>
<evidence type="ECO:0000256" key="2">
    <source>
        <dbReference type="ARBA" id="ARBA00022801"/>
    </source>
</evidence>
<evidence type="ECO:0000256" key="4">
    <source>
        <dbReference type="SAM" id="MobiDB-lite"/>
    </source>
</evidence>
<dbReference type="InterPro" id="IPR038718">
    <property type="entry name" value="SNF2-like_sf"/>
</dbReference>
<dbReference type="SMART" id="SM00490">
    <property type="entry name" value="HELICc"/>
    <property type="match status" value="1"/>
</dbReference>
<evidence type="ECO:0000259" key="5">
    <source>
        <dbReference type="PROSITE" id="PS51192"/>
    </source>
</evidence>
<feature type="region of interest" description="Disordered" evidence="4">
    <location>
        <begin position="1"/>
        <end position="21"/>
    </location>
</feature>
<dbReference type="PROSITE" id="PS51194">
    <property type="entry name" value="HELICASE_CTER"/>
    <property type="match status" value="1"/>
</dbReference>
<dbReference type="InterPro" id="IPR049730">
    <property type="entry name" value="SNF2/RAD54-like_C"/>
</dbReference>
<dbReference type="CDD" id="cd18793">
    <property type="entry name" value="SF2_C_SNF"/>
    <property type="match status" value="1"/>
</dbReference>
<dbReference type="InterPro" id="IPR050496">
    <property type="entry name" value="SNF2_RAD54_helicase_repair"/>
</dbReference>
<evidence type="ECO:0000256" key="3">
    <source>
        <dbReference type="ARBA" id="ARBA00022840"/>
    </source>
</evidence>
<dbReference type="Gene3D" id="1.20.120.850">
    <property type="entry name" value="SWI2/SNF2 ATPases, N-terminal domain"/>
    <property type="match status" value="1"/>
</dbReference>
<sequence length="852" mass="95908">MYKNGPRAPFKPPRPISSQSKVPSVVVDGVIARPKVAEKIDVLSRVIEKTNKRNDQVKPLHDSNKRLKIEQTHTSSASSYIVQWRKKSSKKNKTWDGDGIINYDGSTIAFKCDTKGNDKFKTMGSISRKSIEGLISIGSYELEVDCEVDAKENIENKAVETIQPLPKATSFKKVIPTVNSIPAISSRRSPLNDPSDTDSLVMKKPTEESLDVVVDPKLSAALRPHQREGVAFLYECVMGLRNFKGSGALLADEMGLGKTLMTITLIYTLLKQSPYDVENSVVRGAVCKKVLIACPVTLIGNWKKEFKKWLGIHKVSVLAINNKQSSAKDKQGIRNFGKTRVYNIMILSYEKVLSCQDELKDLKVDLLVCDEGHRLKNSSNKVVKVFNESLSIKKRVLLTGTPMQNDLTEFFNICNFINPGVLGTFSSFQKEFLKPILRSREVNCINKETIKRGEMKSRELVELTKHFTLRRTSDILSKYLPAKTDLILFCPPTSQQRSLFNLVSSSQKFRKLISQSSSNDSLLMINLFKKICNSPFLLQQDKTFQALKNEVTDKVDSSLDKSSGKILALIPLLIEIRKTNEKTVIISNYTQTLDLLEEVLRKLNLQFLRLDGTTPNTMRDKLVVEFNTLPVSANSVFLLSAKSGGVGLNLIGASRLILFDNDWNPSVDLQAMARIHRDGQKRNVFIYRLMTTGCIDEKIFQRQLMKNSLSDKFVDNKNGSNSDVFDMEDLKDLFTIVQETKSNTHDLLECECSGIGEDLLLESQAEGNEAKVESDDDTPPGWISALDYKQVDQMSIKKKATIRNALLEYNHYDPKNYTEEGVDSVLINVIKNSKDCPISYLLSKYTTNKIEE</sequence>
<dbReference type="InterPro" id="IPR000330">
    <property type="entry name" value="SNF2_N"/>
</dbReference>
<evidence type="ECO:0000259" key="6">
    <source>
        <dbReference type="PROSITE" id="PS51194"/>
    </source>
</evidence>
<organism evidence="7 8">
    <name type="scientific">[Candida] railenensis</name>
    <dbReference type="NCBI Taxonomy" id="45579"/>
    <lineage>
        <taxon>Eukaryota</taxon>
        <taxon>Fungi</taxon>
        <taxon>Dikarya</taxon>
        <taxon>Ascomycota</taxon>
        <taxon>Saccharomycotina</taxon>
        <taxon>Pichiomycetes</taxon>
        <taxon>Debaryomycetaceae</taxon>
        <taxon>Kurtzmaniella</taxon>
    </lineage>
</organism>
<dbReference type="Gene3D" id="3.40.50.300">
    <property type="entry name" value="P-loop containing nucleotide triphosphate hydrolases"/>
    <property type="match status" value="1"/>
</dbReference>
<dbReference type="GO" id="GO:0000724">
    <property type="term" value="P:double-strand break repair via homologous recombination"/>
    <property type="evidence" value="ECO:0007669"/>
    <property type="project" value="TreeGrafter"/>
</dbReference>
<dbReference type="Proteomes" id="UP000837801">
    <property type="component" value="Unassembled WGS sequence"/>
</dbReference>
<evidence type="ECO:0000313" key="7">
    <source>
        <dbReference type="EMBL" id="CAH2352524.1"/>
    </source>
</evidence>
<dbReference type="CDD" id="cd18004">
    <property type="entry name" value="DEXHc_RAD54"/>
    <property type="match status" value="1"/>
</dbReference>
<evidence type="ECO:0000313" key="8">
    <source>
        <dbReference type="Proteomes" id="UP000837801"/>
    </source>
</evidence>
<gene>
    <name evidence="7" type="ORF">CLIB1423_07S01508</name>
</gene>
<dbReference type="SUPFAM" id="SSF52540">
    <property type="entry name" value="P-loop containing nucleoside triphosphate hydrolases"/>
    <property type="match status" value="2"/>
</dbReference>
<dbReference type="EMBL" id="CAKXYY010000007">
    <property type="protein sequence ID" value="CAH2352524.1"/>
    <property type="molecule type" value="Genomic_DNA"/>
</dbReference>
<feature type="domain" description="Helicase ATP-binding" evidence="5">
    <location>
        <begin position="239"/>
        <end position="420"/>
    </location>
</feature>
<name>A0A9P0VYH7_9ASCO</name>
<dbReference type="InterPro" id="IPR014001">
    <property type="entry name" value="Helicase_ATP-bd"/>
</dbReference>
<dbReference type="PROSITE" id="PS51192">
    <property type="entry name" value="HELICASE_ATP_BIND_1"/>
    <property type="match status" value="1"/>
</dbReference>
<dbReference type="GO" id="GO:0005524">
    <property type="term" value="F:ATP binding"/>
    <property type="evidence" value="ECO:0007669"/>
    <property type="project" value="InterPro"/>
</dbReference>
<dbReference type="Pfam" id="PF00271">
    <property type="entry name" value="Helicase_C"/>
    <property type="match status" value="1"/>
</dbReference>
<feature type="domain" description="Helicase C-terminal" evidence="6">
    <location>
        <begin position="568"/>
        <end position="725"/>
    </location>
</feature>
<proteinExistence type="predicted"/>
<dbReference type="SMART" id="SM00487">
    <property type="entry name" value="DEXDc"/>
    <property type="match status" value="1"/>
</dbReference>
<dbReference type="AlphaFoldDB" id="A0A9P0VYH7"/>
<keyword evidence="2" id="KW-0378">Hydrolase</keyword>
<keyword evidence="3" id="KW-0067">ATP-binding</keyword>
<dbReference type="GO" id="GO:0016787">
    <property type="term" value="F:hydrolase activity"/>
    <property type="evidence" value="ECO:0007669"/>
    <property type="project" value="UniProtKB-KW"/>
</dbReference>
<keyword evidence="8" id="KW-1185">Reference proteome</keyword>
<dbReference type="GO" id="GO:0007131">
    <property type="term" value="P:reciprocal meiotic recombination"/>
    <property type="evidence" value="ECO:0007669"/>
    <property type="project" value="TreeGrafter"/>
</dbReference>
<dbReference type="Pfam" id="PF00176">
    <property type="entry name" value="SNF2-rel_dom"/>
    <property type="match status" value="1"/>
</dbReference>
<evidence type="ECO:0000256" key="1">
    <source>
        <dbReference type="ARBA" id="ARBA00022741"/>
    </source>
</evidence>
<protein>
    <submittedName>
        <fullName evidence="7">DNA repair and recombination protein Rdh54p</fullName>
    </submittedName>
</protein>
<dbReference type="PANTHER" id="PTHR45629:SF7">
    <property type="entry name" value="DNA EXCISION REPAIR PROTEIN ERCC-6-RELATED"/>
    <property type="match status" value="1"/>
</dbReference>
<dbReference type="InterPro" id="IPR027417">
    <property type="entry name" value="P-loop_NTPase"/>
</dbReference>
<dbReference type="PANTHER" id="PTHR45629">
    <property type="entry name" value="SNF2/RAD54 FAMILY MEMBER"/>
    <property type="match status" value="1"/>
</dbReference>
<dbReference type="InterPro" id="IPR001650">
    <property type="entry name" value="Helicase_C-like"/>
</dbReference>
<accession>A0A9P0VYH7</accession>
<dbReference type="Gene3D" id="3.40.50.10810">
    <property type="entry name" value="Tandem AAA-ATPase domain"/>
    <property type="match status" value="1"/>
</dbReference>
<comment type="caution">
    <text evidence="7">The sequence shown here is derived from an EMBL/GenBank/DDBJ whole genome shotgun (WGS) entry which is preliminary data.</text>
</comment>
<dbReference type="GO" id="GO:0005634">
    <property type="term" value="C:nucleus"/>
    <property type="evidence" value="ECO:0007669"/>
    <property type="project" value="TreeGrafter"/>
</dbReference>
<dbReference type="OrthoDB" id="413460at2759"/>